<proteinExistence type="predicted"/>
<dbReference type="PANTHER" id="PTHR43114">
    <property type="entry name" value="ADENINE DEAMINASE"/>
    <property type="match status" value="1"/>
</dbReference>
<sequence>MASRKQRDGFDLVSLPKAELHLHLEGSMRFETLVSLCKKHNIQVPPDTRGQQFEDFSKFADVYVAACECLRDESDIYRLVLEVAQDAAKSGATWIEPALSIMLYAERFDGIEAALRVLAEAAEKAESETNVGIGFILAVERHFPVSQAEMMANIVHKVTITDEESRRIQIFGRPAIVGFGLHGPEEGYPPEPFANAFKIACEGTGVISVPHAGEFAPFPGDGAKSVRGAISTLKAKRIAHGVLSVNDNAVLQEIVEKNICLDICVSSNQLLGVVDSIGSHPLRNLIDSGVPCTINSDDSLLFGCNLLCEYAICRDALGLSDEMLASLAQTSFQHSCAPRAVIEDGCNGIMRWLNNRSG</sequence>
<dbReference type="Gene3D" id="3.20.20.140">
    <property type="entry name" value="Metal-dependent hydrolases"/>
    <property type="match status" value="1"/>
</dbReference>
<dbReference type="UniPathway" id="UPA00606"/>
<evidence type="ECO:0000313" key="8">
    <source>
        <dbReference type="EMBL" id="CAE4652507.1"/>
    </source>
</evidence>
<reference evidence="8" key="1">
    <citation type="submission" date="2021-01" db="EMBL/GenBank/DDBJ databases">
        <authorList>
            <person name="Corre E."/>
            <person name="Pelletier E."/>
            <person name="Niang G."/>
            <person name="Scheremetjew M."/>
            <person name="Finn R."/>
            <person name="Kale V."/>
            <person name="Holt S."/>
            <person name="Cochrane G."/>
            <person name="Meng A."/>
            <person name="Brown T."/>
            <person name="Cohen L."/>
        </authorList>
    </citation>
    <scope>NUCLEOTIDE SEQUENCE</scope>
    <source>
        <strain evidence="8">GSO104</strain>
    </source>
</reference>
<evidence type="ECO:0000256" key="6">
    <source>
        <dbReference type="ARBA" id="ARBA00022833"/>
    </source>
</evidence>
<keyword evidence="4" id="KW-0660">Purine salvage</keyword>
<dbReference type="PANTHER" id="PTHR43114:SF6">
    <property type="entry name" value="ADENINE DEAMINASE"/>
    <property type="match status" value="1"/>
</dbReference>
<evidence type="ECO:0000256" key="5">
    <source>
        <dbReference type="ARBA" id="ARBA00022801"/>
    </source>
</evidence>
<dbReference type="AlphaFoldDB" id="A0A7S4VV88"/>
<feature type="domain" description="Adenosine deaminase" evidence="7">
    <location>
        <begin position="16"/>
        <end position="339"/>
    </location>
</feature>
<accession>A0A7S4VV88</accession>
<organism evidence="8">
    <name type="scientific">Ditylum brightwellii</name>
    <dbReference type="NCBI Taxonomy" id="49249"/>
    <lineage>
        <taxon>Eukaryota</taxon>
        <taxon>Sar</taxon>
        <taxon>Stramenopiles</taxon>
        <taxon>Ochrophyta</taxon>
        <taxon>Bacillariophyta</taxon>
        <taxon>Mediophyceae</taxon>
        <taxon>Lithodesmiophycidae</taxon>
        <taxon>Lithodesmiales</taxon>
        <taxon>Lithodesmiaceae</taxon>
        <taxon>Ditylum</taxon>
    </lineage>
</organism>
<evidence type="ECO:0000259" key="7">
    <source>
        <dbReference type="Pfam" id="PF00962"/>
    </source>
</evidence>
<gene>
    <name evidence="8" type="ORF">DBRI00130_LOCUS38253</name>
</gene>
<protein>
    <recommendedName>
        <fullName evidence="7">Adenosine deaminase domain-containing protein</fullName>
    </recommendedName>
</protein>
<evidence type="ECO:0000256" key="3">
    <source>
        <dbReference type="ARBA" id="ARBA00022723"/>
    </source>
</evidence>
<evidence type="ECO:0000256" key="2">
    <source>
        <dbReference type="ARBA" id="ARBA00005058"/>
    </source>
</evidence>
<dbReference type="InterPro" id="IPR006330">
    <property type="entry name" value="Ado/ade_deaminase"/>
</dbReference>
<comment type="cofactor">
    <cofactor evidence="1">
        <name>Zn(2+)</name>
        <dbReference type="ChEBI" id="CHEBI:29105"/>
    </cofactor>
</comment>
<dbReference type="GO" id="GO:0019239">
    <property type="term" value="F:deaminase activity"/>
    <property type="evidence" value="ECO:0007669"/>
    <property type="project" value="InterPro"/>
</dbReference>
<dbReference type="GO" id="GO:0006166">
    <property type="term" value="P:purine ribonucleoside salvage"/>
    <property type="evidence" value="ECO:0007669"/>
    <property type="project" value="UniProtKB-KW"/>
</dbReference>
<evidence type="ECO:0000256" key="1">
    <source>
        <dbReference type="ARBA" id="ARBA00001947"/>
    </source>
</evidence>
<dbReference type="InterPro" id="IPR032466">
    <property type="entry name" value="Metal_Hydrolase"/>
</dbReference>
<comment type="pathway">
    <text evidence="2">Purine metabolism; purine nucleoside salvage.</text>
</comment>
<dbReference type="Pfam" id="PF00962">
    <property type="entry name" value="A_deaminase"/>
    <property type="match status" value="1"/>
</dbReference>
<keyword evidence="6" id="KW-0862">Zinc</keyword>
<evidence type="ECO:0000256" key="4">
    <source>
        <dbReference type="ARBA" id="ARBA00022726"/>
    </source>
</evidence>
<dbReference type="NCBIfam" id="TIGR01430">
    <property type="entry name" value="aden_deam"/>
    <property type="match status" value="1"/>
</dbReference>
<dbReference type="EMBL" id="HBNS01051654">
    <property type="protein sequence ID" value="CAE4652507.1"/>
    <property type="molecule type" value="Transcribed_RNA"/>
</dbReference>
<dbReference type="InterPro" id="IPR001365">
    <property type="entry name" value="A_deaminase_dom"/>
</dbReference>
<name>A0A7S4VV88_9STRA</name>
<dbReference type="GO" id="GO:0016814">
    <property type="term" value="F:hydrolase activity, acting on carbon-nitrogen (but not peptide) bonds, in cyclic amidines"/>
    <property type="evidence" value="ECO:0007669"/>
    <property type="project" value="UniProtKB-ARBA"/>
</dbReference>
<keyword evidence="5" id="KW-0378">Hydrolase</keyword>
<dbReference type="GO" id="GO:0046872">
    <property type="term" value="F:metal ion binding"/>
    <property type="evidence" value="ECO:0007669"/>
    <property type="project" value="UniProtKB-KW"/>
</dbReference>
<dbReference type="SUPFAM" id="SSF51556">
    <property type="entry name" value="Metallo-dependent hydrolases"/>
    <property type="match status" value="1"/>
</dbReference>
<keyword evidence="3" id="KW-0479">Metal-binding</keyword>